<dbReference type="InterPro" id="IPR022118">
    <property type="entry name" value="Peptidase_C70_AvrRpt2"/>
</dbReference>
<organism evidence="2 3">
    <name type="scientific">Dyella marensis</name>
    <dbReference type="NCBI Taxonomy" id="500610"/>
    <lineage>
        <taxon>Bacteria</taxon>
        <taxon>Pseudomonadati</taxon>
        <taxon>Pseudomonadota</taxon>
        <taxon>Gammaproteobacteria</taxon>
        <taxon>Lysobacterales</taxon>
        <taxon>Rhodanobacteraceae</taxon>
        <taxon>Dyella</taxon>
    </lineage>
</organism>
<evidence type="ECO:0008006" key="4">
    <source>
        <dbReference type="Google" id="ProtNLM"/>
    </source>
</evidence>
<dbReference type="STRING" id="500610.SAMN02799615_02313"/>
<feature type="signal peptide" evidence="1">
    <location>
        <begin position="1"/>
        <end position="22"/>
    </location>
</feature>
<proteinExistence type="predicted"/>
<dbReference type="RefSeq" id="WP_026633560.1">
    <property type="nucleotide sequence ID" value="NZ_FONH01000006.1"/>
</dbReference>
<evidence type="ECO:0000313" key="2">
    <source>
        <dbReference type="EMBL" id="SFF05011.1"/>
    </source>
</evidence>
<dbReference type="Proteomes" id="UP000199477">
    <property type="component" value="Unassembled WGS sequence"/>
</dbReference>
<evidence type="ECO:0000256" key="1">
    <source>
        <dbReference type="SAM" id="SignalP"/>
    </source>
</evidence>
<keyword evidence="3" id="KW-1185">Reference proteome</keyword>
<protein>
    <recommendedName>
        <fullName evidence="4">Peptidase C39-like domain-containing protein</fullName>
    </recommendedName>
</protein>
<evidence type="ECO:0000313" key="3">
    <source>
        <dbReference type="Proteomes" id="UP000199477"/>
    </source>
</evidence>
<dbReference type="EMBL" id="FONH01000006">
    <property type="protein sequence ID" value="SFF05011.1"/>
    <property type="molecule type" value="Genomic_DNA"/>
</dbReference>
<name>A0A1I2FKN4_9GAMM</name>
<reference evidence="3" key="1">
    <citation type="submission" date="2016-10" db="EMBL/GenBank/DDBJ databases">
        <authorList>
            <person name="Varghese N."/>
            <person name="Submissions S."/>
        </authorList>
    </citation>
    <scope>NUCLEOTIDE SEQUENCE [LARGE SCALE GENOMIC DNA]</scope>
    <source>
        <strain evidence="3">UNC178MFTsu3.1</strain>
    </source>
</reference>
<keyword evidence="1" id="KW-0732">Signal</keyword>
<sequence>MNKATIFVELAALALLSTSALAVTTTSPQNNKEQVHSMWCWNASVRNLIYTESNGKRDLWQCDIGNFVFGVNYACRFNNTFSWKDRANGGNWLKKDGTRDIYSILNKYGFNRLRHYPAALSFFHMQQSINHNHGVLTAWLWKKGGGHIVVAYGYNALADGSKWVKISDPWPGEGEYWRTYEEYVGGKDADHTTAGTLRVID</sequence>
<feature type="chain" id="PRO_5011464130" description="Peptidase C39-like domain-containing protein" evidence="1">
    <location>
        <begin position="23"/>
        <end position="201"/>
    </location>
</feature>
<dbReference type="Pfam" id="PF12385">
    <property type="entry name" value="Peptidase_C70"/>
    <property type="match status" value="1"/>
</dbReference>
<gene>
    <name evidence="2" type="ORF">SAMN02799615_02313</name>
</gene>
<dbReference type="Gene3D" id="3.90.70.10">
    <property type="entry name" value="Cysteine proteinases"/>
    <property type="match status" value="1"/>
</dbReference>
<dbReference type="AlphaFoldDB" id="A0A1I2FKN4"/>
<accession>A0A1I2FKN4</accession>